<dbReference type="Gene3D" id="2.60.40.3890">
    <property type="match status" value="1"/>
</dbReference>
<proteinExistence type="predicted"/>
<dbReference type="Pfam" id="PF07523">
    <property type="entry name" value="Big_3"/>
    <property type="match status" value="1"/>
</dbReference>
<dbReference type="InterPro" id="IPR022038">
    <property type="entry name" value="Ig-like_bact"/>
</dbReference>
<dbReference type="Gene3D" id="3.80.10.10">
    <property type="entry name" value="Ribonuclease Inhibitor"/>
    <property type="match status" value="1"/>
</dbReference>
<evidence type="ECO:0000256" key="9">
    <source>
        <dbReference type="SAM" id="SignalP"/>
    </source>
</evidence>
<dbReference type="EMBL" id="RYZS01000001">
    <property type="protein sequence ID" value="RVU94259.1"/>
    <property type="molecule type" value="Genomic_DNA"/>
</dbReference>
<evidence type="ECO:0000256" key="4">
    <source>
        <dbReference type="ARBA" id="ARBA00022729"/>
    </source>
</evidence>
<keyword evidence="2" id="KW-0964">Secreted</keyword>
<dbReference type="PANTHER" id="PTHR46652">
    <property type="entry name" value="LEUCINE-RICH REPEAT AND IQ DOMAIN-CONTAINING PROTEIN 1-RELATED"/>
    <property type="match status" value="1"/>
</dbReference>
<dbReference type="InterPro" id="IPR013783">
    <property type="entry name" value="Ig-like_fold"/>
</dbReference>
<feature type="compositionally biased region" description="Low complexity" evidence="7">
    <location>
        <begin position="639"/>
        <end position="671"/>
    </location>
</feature>
<keyword evidence="1" id="KW-0134">Cell wall</keyword>
<keyword evidence="5" id="KW-0677">Repeat</keyword>
<dbReference type="RefSeq" id="WP_127978444.1">
    <property type="nucleotide sequence ID" value="NZ_JBPFMR010000064.1"/>
</dbReference>
<feature type="signal peptide" evidence="9">
    <location>
        <begin position="1"/>
        <end position="27"/>
    </location>
</feature>
<evidence type="ECO:0000256" key="7">
    <source>
        <dbReference type="SAM" id="MobiDB-lite"/>
    </source>
</evidence>
<feature type="region of interest" description="Disordered" evidence="7">
    <location>
        <begin position="52"/>
        <end position="90"/>
    </location>
</feature>
<dbReference type="Pfam" id="PF06458">
    <property type="entry name" value="MucBP"/>
    <property type="match status" value="2"/>
</dbReference>
<feature type="region of interest" description="Disordered" evidence="7">
    <location>
        <begin position="639"/>
        <end position="704"/>
    </location>
</feature>
<evidence type="ECO:0000256" key="8">
    <source>
        <dbReference type="SAM" id="Phobius"/>
    </source>
</evidence>
<feature type="compositionally biased region" description="Polar residues" evidence="7">
    <location>
        <begin position="672"/>
        <end position="704"/>
    </location>
</feature>
<dbReference type="Pfam" id="PF00746">
    <property type="entry name" value="Gram_pos_anchor"/>
    <property type="match status" value="1"/>
</dbReference>
<gene>
    <name evidence="11" type="ORF">EK398_05060</name>
</gene>
<dbReference type="NCBIfam" id="TIGR01167">
    <property type="entry name" value="LPXTG_anchor"/>
    <property type="match status" value="1"/>
</dbReference>
<keyword evidence="6" id="KW-0572">Peptidoglycan-anchor</keyword>
<reference evidence="11 12" key="1">
    <citation type="submission" date="2018-12" db="EMBL/GenBank/DDBJ databases">
        <title>A novel vanA-carrying plasmid in a clinical isolate of Enterococcus avium.</title>
        <authorList>
            <person name="Bernasconi O.J."/>
            <person name="Luzzaro F."/>
            <person name="Endimiani A."/>
        </authorList>
    </citation>
    <scope>NUCLEOTIDE SEQUENCE [LARGE SCALE GENOMIC DNA]</scope>
    <source>
        <strain evidence="11 12">LC0559/18</strain>
    </source>
</reference>
<keyword evidence="8" id="KW-1133">Transmembrane helix</keyword>
<evidence type="ECO:0000313" key="12">
    <source>
        <dbReference type="Proteomes" id="UP000288388"/>
    </source>
</evidence>
<dbReference type="SUPFAM" id="SSF52058">
    <property type="entry name" value="L domain-like"/>
    <property type="match status" value="1"/>
</dbReference>
<dbReference type="Gene3D" id="2.60.40.10">
    <property type="entry name" value="Immunoglobulins"/>
    <property type="match status" value="1"/>
</dbReference>
<evidence type="ECO:0000256" key="5">
    <source>
        <dbReference type="ARBA" id="ARBA00022737"/>
    </source>
</evidence>
<evidence type="ECO:0000256" key="6">
    <source>
        <dbReference type="ARBA" id="ARBA00023088"/>
    </source>
</evidence>
<evidence type="ECO:0000313" key="11">
    <source>
        <dbReference type="EMBL" id="RVU94259.1"/>
    </source>
</evidence>
<dbReference type="PROSITE" id="PS50847">
    <property type="entry name" value="GRAM_POS_ANCHORING"/>
    <property type="match status" value="1"/>
</dbReference>
<protein>
    <submittedName>
        <fullName evidence="11">LPXTG cell wall anchor domain-containing protein</fullName>
    </submittedName>
</protein>
<accession>A0A437UL86</accession>
<dbReference type="PANTHER" id="PTHR46652:SF3">
    <property type="entry name" value="LEUCINE-RICH REPEAT-CONTAINING PROTEIN 9"/>
    <property type="match status" value="1"/>
</dbReference>
<feature type="domain" description="Gram-positive cocci surface proteins LPxTG" evidence="10">
    <location>
        <begin position="704"/>
        <end position="738"/>
    </location>
</feature>
<keyword evidence="3" id="KW-0433">Leucine-rich repeat</keyword>
<dbReference type="InterPro" id="IPR054360">
    <property type="entry name" value="InlK_D2"/>
</dbReference>
<dbReference type="Pfam" id="PF22122">
    <property type="entry name" value="InlK_D2"/>
    <property type="match status" value="1"/>
</dbReference>
<evidence type="ECO:0000259" key="10">
    <source>
        <dbReference type="PROSITE" id="PS50847"/>
    </source>
</evidence>
<name>A0A437UL86_ENTAV</name>
<keyword evidence="4 9" id="KW-0732">Signal</keyword>
<evidence type="ECO:0000256" key="3">
    <source>
        <dbReference type="ARBA" id="ARBA00022614"/>
    </source>
</evidence>
<comment type="caution">
    <text evidence="11">The sequence shown here is derived from an EMBL/GenBank/DDBJ whole genome shotgun (WGS) entry which is preliminary data.</text>
</comment>
<dbReference type="AlphaFoldDB" id="A0A437UL86"/>
<keyword evidence="8" id="KW-0812">Transmembrane</keyword>
<dbReference type="Proteomes" id="UP000288388">
    <property type="component" value="Unassembled WGS sequence"/>
</dbReference>
<dbReference type="InterPro" id="IPR009459">
    <property type="entry name" value="MucBP_dom"/>
</dbReference>
<evidence type="ECO:0000256" key="2">
    <source>
        <dbReference type="ARBA" id="ARBA00022525"/>
    </source>
</evidence>
<feature type="transmembrane region" description="Helical" evidence="8">
    <location>
        <begin position="712"/>
        <end position="732"/>
    </location>
</feature>
<sequence>MKNKLYLLIKSSIILGSVLSLPLQITAETTTYSSESAISNFSEPLMSISSTNNVSLSSSQSETASSNSTSNSTESSMVPLQTETSSTPSIPETRAADINAWIPDPVLQEIVAKAIGKTKEALTQEDMSKLTSLYIQNADSAIASLKGLELATNLDYFYMNSNNQISDFSVLASLPNLKQVYLMGTNVTDQNVPDFGTTITRLDLSGSSVTNGVYDKITKMTNLESLVFQSNMNITTIEPLTVLKKLNELRVQFCGITDFRPINQMPALTQLAAFGQNTGRNDPATDINAKDLNYDADKQTIDIPFSIMPNRMTNYDGYVPPFTTSNSSSQTYLDFNGVQLDSSRLTITDEGITVSGVSQEEFDQLQTFEYNARLNNPSGTYNQPERFTFYAISSGTYLHQFNVQHTIASPGVTIKYVDADGDNIHVPQTIEGNVGDQYDTTTADYQLIIPGYSLDQTSIPENAKGSLTADLQTVTYVYQRNVAELKAHDSTISVGESWKAEDNFGGGTDPQGNPITFEDVSVVGDVDNTKVGKYEITYTYNRVPNRIWTGDHATAKATVTVIDTEKKAQPVIVKYVDPAGKIIHEEKVVKGELGTDFDVSGKEYQPAIKGYILDEKQLPKNSKGSFSDKTQIVTYVYQPETKPTTETSDSSTSGTPTAPTTSTDSSSQSITGKISDSNNNVSPAGSSTNLSHQTVTTKNTSTKLPKTGETIVSNYLIAGICTLFLATALLLFSRKKIK</sequence>
<dbReference type="InterPro" id="IPR019931">
    <property type="entry name" value="LPXTG_anchor"/>
</dbReference>
<evidence type="ECO:0000256" key="1">
    <source>
        <dbReference type="ARBA" id="ARBA00022512"/>
    </source>
</evidence>
<feature type="chain" id="PRO_5019204072" evidence="9">
    <location>
        <begin position="28"/>
        <end position="738"/>
    </location>
</feature>
<keyword evidence="8" id="KW-0472">Membrane</keyword>
<organism evidence="11 12">
    <name type="scientific">Enterococcus avium</name>
    <name type="common">Streptococcus avium</name>
    <dbReference type="NCBI Taxonomy" id="33945"/>
    <lineage>
        <taxon>Bacteria</taxon>
        <taxon>Bacillati</taxon>
        <taxon>Bacillota</taxon>
        <taxon>Bacilli</taxon>
        <taxon>Lactobacillales</taxon>
        <taxon>Enterococcaceae</taxon>
        <taxon>Enterococcus</taxon>
    </lineage>
</organism>
<dbReference type="Gene3D" id="3.10.20.320">
    <property type="entry name" value="Putative peptidoglycan bound protein (lpxtg motif)"/>
    <property type="match status" value="2"/>
</dbReference>
<dbReference type="InterPro" id="IPR050836">
    <property type="entry name" value="SDS22/Internalin_LRR"/>
</dbReference>
<dbReference type="InterPro" id="IPR032675">
    <property type="entry name" value="LRR_dom_sf"/>
</dbReference>